<dbReference type="SUPFAM" id="SSF56219">
    <property type="entry name" value="DNase I-like"/>
    <property type="match status" value="1"/>
</dbReference>
<feature type="transmembrane region" description="Helical" evidence="1">
    <location>
        <begin position="21"/>
        <end position="40"/>
    </location>
</feature>
<dbReference type="RefSeq" id="WP_379711560.1">
    <property type="nucleotide sequence ID" value="NZ_JBHTBS010000004.1"/>
</dbReference>
<dbReference type="GO" id="GO:0004519">
    <property type="term" value="F:endonuclease activity"/>
    <property type="evidence" value="ECO:0007669"/>
    <property type="project" value="UniProtKB-KW"/>
</dbReference>
<dbReference type="Pfam" id="PF03372">
    <property type="entry name" value="Exo_endo_phos"/>
    <property type="match status" value="1"/>
</dbReference>
<feature type="transmembrane region" description="Helical" evidence="1">
    <location>
        <begin position="46"/>
        <end position="70"/>
    </location>
</feature>
<protein>
    <submittedName>
        <fullName evidence="3">Endonuclease/exonuclease/phosphatase family protein</fullName>
    </submittedName>
</protein>
<keyword evidence="4" id="KW-1185">Reference proteome</keyword>
<keyword evidence="3" id="KW-0255">Endonuclease</keyword>
<evidence type="ECO:0000259" key="2">
    <source>
        <dbReference type="Pfam" id="PF03372"/>
    </source>
</evidence>
<proteinExistence type="predicted"/>
<dbReference type="InterPro" id="IPR005135">
    <property type="entry name" value="Endo/exonuclease/phosphatase"/>
</dbReference>
<organism evidence="3 4">
    <name type="scientific">Haloferula chungangensis</name>
    <dbReference type="NCBI Taxonomy" id="1048331"/>
    <lineage>
        <taxon>Bacteria</taxon>
        <taxon>Pseudomonadati</taxon>
        <taxon>Verrucomicrobiota</taxon>
        <taxon>Verrucomicrobiia</taxon>
        <taxon>Verrucomicrobiales</taxon>
        <taxon>Verrucomicrobiaceae</taxon>
        <taxon>Haloferula</taxon>
    </lineage>
</organism>
<keyword evidence="3" id="KW-0378">Hydrolase</keyword>
<gene>
    <name evidence="3" type="ORF">ACFQY0_09215</name>
</gene>
<reference evidence="4" key="1">
    <citation type="journal article" date="2019" name="Int. J. Syst. Evol. Microbiol.">
        <title>The Global Catalogue of Microorganisms (GCM) 10K type strain sequencing project: providing services to taxonomists for standard genome sequencing and annotation.</title>
        <authorList>
            <consortium name="The Broad Institute Genomics Platform"/>
            <consortium name="The Broad Institute Genome Sequencing Center for Infectious Disease"/>
            <person name="Wu L."/>
            <person name="Ma J."/>
        </authorList>
    </citation>
    <scope>NUCLEOTIDE SEQUENCE [LARGE SCALE GENOMIC DNA]</scope>
    <source>
        <strain evidence="4">CGMCC 4.1467</strain>
    </source>
</reference>
<comment type="caution">
    <text evidence="3">The sequence shown here is derived from an EMBL/GenBank/DDBJ whole genome shotgun (WGS) entry which is preliminary data.</text>
</comment>
<name>A0ABW2L792_9BACT</name>
<evidence type="ECO:0000313" key="3">
    <source>
        <dbReference type="EMBL" id="MFC7337352.1"/>
    </source>
</evidence>
<dbReference type="InterPro" id="IPR036691">
    <property type="entry name" value="Endo/exonu/phosph_ase_sf"/>
</dbReference>
<keyword evidence="1" id="KW-0472">Membrane</keyword>
<dbReference type="Proteomes" id="UP001596472">
    <property type="component" value="Unassembled WGS sequence"/>
</dbReference>
<dbReference type="EMBL" id="JBHTBS010000004">
    <property type="protein sequence ID" value="MFC7337352.1"/>
    <property type="molecule type" value="Genomic_DNA"/>
</dbReference>
<keyword evidence="1" id="KW-1133">Transmembrane helix</keyword>
<feature type="domain" description="Endonuclease/exonuclease/phosphatase" evidence="2">
    <location>
        <begin position="218"/>
        <end position="301"/>
    </location>
</feature>
<evidence type="ECO:0000256" key="1">
    <source>
        <dbReference type="SAM" id="Phobius"/>
    </source>
</evidence>
<evidence type="ECO:0000313" key="4">
    <source>
        <dbReference type="Proteomes" id="UP001596472"/>
    </source>
</evidence>
<sequence length="312" mass="36135">MTSEILEKPESKPGWKSRFKCLVRFGLIAVFCSFLLSLTIGDYFTLTAVFVYATPWLIRLMVAIAAFAILRKQLWWMSATLLISGLHGGHQSYRRGAAIKHHSAGSFTIATWNAGRELDDRPSEWHFESDVVAIIESGHFDKPQWRKFQKSTPDYHWLQFESGTMLGVRGKHAKFESLGEHDLFRCFRVKVTIDHFDPFTVVVVDMRSQPWLSREEPMRRIFAATKPGEPTIILGDFNTPPDSRWIRKASFKRWSLANRRHEQGFVETWPFGLPLHCLDQIWVSEEFKVLDCKQESRPSDHRLVKARLLPSS</sequence>
<keyword evidence="3" id="KW-0540">Nuclease</keyword>
<accession>A0ABW2L792</accession>
<dbReference type="Gene3D" id="3.60.10.10">
    <property type="entry name" value="Endonuclease/exonuclease/phosphatase"/>
    <property type="match status" value="1"/>
</dbReference>
<keyword evidence="1" id="KW-0812">Transmembrane</keyword>